<sequence>MSDSEARRGVLVTGAAGGIGAAAVRALAERGHPVFAAVRTESEVSRALADLPGVQVITMDVTDPEGVEAAAARVGRAVGGDGLRAVVNNAGIIVQGPLELVPPAELRRQFEVNTYGPAHVTRAFLPLLRAGHGRIINVTAPSARVPVPFMGPISASKAALDALTAALRVELAAWKLPVVLVEPGTTATAIFDRSDAAAKVALSAAAPDRLALYQPQLAALTQASARLKRGPVDPVARAIATAVTARAPRRRYVVGDARAVSVLVRLPAGLRERLLTTLLGLRGIHADHHQHRAAREPRPADSPHSRDTCDT</sequence>
<name>A0A2I2KZ89_9ACTN</name>
<reference evidence="3 4" key="1">
    <citation type="submission" date="2017-06" db="EMBL/GenBank/DDBJ databases">
        <authorList>
            <person name="Kim H.J."/>
            <person name="Triplett B.A."/>
        </authorList>
    </citation>
    <scope>NUCLEOTIDE SEQUENCE [LARGE SCALE GENOMIC DNA]</scope>
    <source>
        <strain evidence="3">FRACA_ARgP5</strain>
    </source>
</reference>
<proteinExistence type="inferred from homology"/>
<dbReference type="InterPro" id="IPR002347">
    <property type="entry name" value="SDR_fam"/>
</dbReference>
<dbReference type="InterPro" id="IPR036291">
    <property type="entry name" value="NAD(P)-bd_dom_sf"/>
</dbReference>
<dbReference type="PRINTS" id="PR00081">
    <property type="entry name" value="GDHRDH"/>
</dbReference>
<evidence type="ECO:0000313" key="4">
    <source>
        <dbReference type="Proteomes" id="UP000234331"/>
    </source>
</evidence>
<dbReference type="PRINTS" id="PR00080">
    <property type="entry name" value="SDRFAMILY"/>
</dbReference>
<dbReference type="InterPro" id="IPR006311">
    <property type="entry name" value="TAT_signal"/>
</dbReference>
<feature type="compositionally biased region" description="Basic and acidic residues" evidence="2">
    <location>
        <begin position="293"/>
        <end position="311"/>
    </location>
</feature>
<dbReference type="PANTHER" id="PTHR43313:SF1">
    <property type="entry name" value="3BETA-HYDROXYSTEROID DEHYDROGENASE DHS-16"/>
    <property type="match status" value="1"/>
</dbReference>
<dbReference type="GO" id="GO:0008202">
    <property type="term" value="P:steroid metabolic process"/>
    <property type="evidence" value="ECO:0007669"/>
    <property type="project" value="TreeGrafter"/>
</dbReference>
<dbReference type="GO" id="GO:0016491">
    <property type="term" value="F:oxidoreductase activity"/>
    <property type="evidence" value="ECO:0007669"/>
    <property type="project" value="TreeGrafter"/>
</dbReference>
<dbReference type="Gene3D" id="3.40.50.720">
    <property type="entry name" value="NAD(P)-binding Rossmann-like Domain"/>
    <property type="match status" value="1"/>
</dbReference>
<keyword evidence="4" id="KW-1185">Reference proteome</keyword>
<evidence type="ECO:0000256" key="1">
    <source>
        <dbReference type="RuleBase" id="RU000363"/>
    </source>
</evidence>
<dbReference type="PANTHER" id="PTHR43313">
    <property type="entry name" value="SHORT-CHAIN DEHYDROGENASE/REDUCTASE FAMILY 9C"/>
    <property type="match status" value="1"/>
</dbReference>
<dbReference type="Pfam" id="PF00106">
    <property type="entry name" value="adh_short"/>
    <property type="match status" value="1"/>
</dbReference>
<comment type="similarity">
    <text evidence="1">Belongs to the short-chain dehydrogenases/reductases (SDR) family.</text>
</comment>
<dbReference type="PROSITE" id="PS51318">
    <property type="entry name" value="TAT"/>
    <property type="match status" value="1"/>
</dbReference>
<gene>
    <name evidence="3" type="ORF">FRACA_590003</name>
</gene>
<dbReference type="OrthoDB" id="3212478at2"/>
<protein>
    <submittedName>
        <fullName evidence="3">Short-chain dehydrogenase/reductase SDR</fullName>
    </submittedName>
</protein>
<dbReference type="AlphaFoldDB" id="A0A2I2KZ89"/>
<evidence type="ECO:0000256" key="2">
    <source>
        <dbReference type="SAM" id="MobiDB-lite"/>
    </source>
</evidence>
<dbReference type="RefSeq" id="WP_101834612.1">
    <property type="nucleotide sequence ID" value="NZ_FZMO01000524.1"/>
</dbReference>
<dbReference type="EMBL" id="FZMO01000524">
    <property type="protein sequence ID" value="SNQ50981.1"/>
    <property type="molecule type" value="Genomic_DNA"/>
</dbReference>
<accession>A0A2I2KZ89</accession>
<feature type="region of interest" description="Disordered" evidence="2">
    <location>
        <begin position="288"/>
        <end position="311"/>
    </location>
</feature>
<dbReference type="SUPFAM" id="SSF51735">
    <property type="entry name" value="NAD(P)-binding Rossmann-fold domains"/>
    <property type="match status" value="1"/>
</dbReference>
<dbReference type="Proteomes" id="UP000234331">
    <property type="component" value="Unassembled WGS sequence"/>
</dbReference>
<evidence type="ECO:0000313" key="3">
    <source>
        <dbReference type="EMBL" id="SNQ50981.1"/>
    </source>
</evidence>
<organism evidence="3 4">
    <name type="scientific">Frankia canadensis</name>
    <dbReference type="NCBI Taxonomy" id="1836972"/>
    <lineage>
        <taxon>Bacteria</taxon>
        <taxon>Bacillati</taxon>
        <taxon>Actinomycetota</taxon>
        <taxon>Actinomycetes</taxon>
        <taxon>Frankiales</taxon>
        <taxon>Frankiaceae</taxon>
        <taxon>Frankia</taxon>
    </lineage>
</organism>